<evidence type="ECO:0000313" key="2">
    <source>
        <dbReference type="EMBL" id="NHN33650.1"/>
    </source>
</evidence>
<feature type="transmembrane region" description="Helical" evidence="1">
    <location>
        <begin position="32"/>
        <end position="51"/>
    </location>
</feature>
<dbReference type="EMBL" id="JAAOIW010000013">
    <property type="protein sequence ID" value="NHN33650.1"/>
    <property type="molecule type" value="Genomic_DNA"/>
</dbReference>
<proteinExistence type="predicted"/>
<dbReference type="Proteomes" id="UP001165962">
    <property type="component" value="Unassembled WGS sequence"/>
</dbReference>
<keyword evidence="1" id="KW-1133">Transmembrane helix</keyword>
<feature type="transmembrane region" description="Helical" evidence="1">
    <location>
        <begin position="63"/>
        <end position="84"/>
    </location>
</feature>
<protein>
    <submittedName>
        <fullName evidence="2">Uncharacterized protein</fullName>
    </submittedName>
</protein>
<organism evidence="2 3">
    <name type="scientific">Paenibacillus agricola</name>
    <dbReference type="NCBI Taxonomy" id="2716264"/>
    <lineage>
        <taxon>Bacteria</taxon>
        <taxon>Bacillati</taxon>
        <taxon>Bacillota</taxon>
        <taxon>Bacilli</taxon>
        <taxon>Bacillales</taxon>
        <taxon>Paenibacillaceae</taxon>
        <taxon>Paenibacillus</taxon>
    </lineage>
</organism>
<evidence type="ECO:0000313" key="3">
    <source>
        <dbReference type="Proteomes" id="UP001165962"/>
    </source>
</evidence>
<keyword evidence="1" id="KW-0472">Membrane</keyword>
<gene>
    <name evidence="2" type="ORF">G9U52_27920</name>
</gene>
<evidence type="ECO:0000256" key="1">
    <source>
        <dbReference type="SAM" id="Phobius"/>
    </source>
</evidence>
<accession>A0ABX0JB03</accession>
<sequence length="87" mass="9595">MGAIVVFIAFLIVGYMLAMATATTQTPDIARITFITTLFIGLVCILGFRVFIMNSKQAFKLTLLSGSVFSTFLLVLELFCYITIQIS</sequence>
<name>A0ABX0JB03_9BACL</name>
<comment type="caution">
    <text evidence="2">The sequence shown here is derived from an EMBL/GenBank/DDBJ whole genome shotgun (WGS) entry which is preliminary data.</text>
</comment>
<reference evidence="2" key="1">
    <citation type="submission" date="2020-03" db="EMBL/GenBank/DDBJ databases">
        <title>Draft sequencing of Paenibacilllus sp. S3N08.</title>
        <authorList>
            <person name="Kim D.-U."/>
        </authorList>
    </citation>
    <scope>NUCLEOTIDE SEQUENCE</scope>
    <source>
        <strain evidence="2">S3N08</strain>
    </source>
</reference>
<keyword evidence="1" id="KW-0812">Transmembrane</keyword>
<keyword evidence="3" id="KW-1185">Reference proteome</keyword>